<reference evidence="7 8" key="1">
    <citation type="submission" date="2025-04" db="UniProtKB">
        <authorList>
            <consortium name="RefSeq"/>
        </authorList>
    </citation>
    <scope>IDENTIFICATION</scope>
</reference>
<gene>
    <name evidence="7 8" type="primary">LOC104597928</name>
</gene>
<dbReference type="eggNOG" id="KOG0573">
    <property type="taxonomic scope" value="Eukaryota"/>
</dbReference>
<keyword evidence="6" id="KW-1185">Reference proteome</keyword>
<organism evidence="6 7">
    <name type="scientific">Nelumbo nucifera</name>
    <name type="common">Sacred lotus</name>
    <dbReference type="NCBI Taxonomy" id="4432"/>
    <lineage>
        <taxon>Eukaryota</taxon>
        <taxon>Viridiplantae</taxon>
        <taxon>Streptophyta</taxon>
        <taxon>Embryophyta</taxon>
        <taxon>Tracheophyta</taxon>
        <taxon>Spermatophyta</taxon>
        <taxon>Magnoliopsida</taxon>
        <taxon>Proteales</taxon>
        <taxon>Nelumbonaceae</taxon>
        <taxon>Nelumbo</taxon>
    </lineage>
</organism>
<dbReference type="RefSeq" id="XP_010258028.1">
    <property type="nucleotide sequence ID" value="XM_010259726.2"/>
</dbReference>
<dbReference type="GO" id="GO:0006529">
    <property type="term" value="P:asparagine biosynthetic process"/>
    <property type="evidence" value="ECO:0007669"/>
    <property type="project" value="UniProtKB-KW"/>
</dbReference>
<dbReference type="Gene3D" id="3.40.50.620">
    <property type="entry name" value="HUPs"/>
    <property type="match status" value="1"/>
</dbReference>
<protein>
    <submittedName>
        <fullName evidence="7 8">Asparagine synthetase domain-containing protein 1 isoform X1</fullName>
    </submittedName>
</protein>
<dbReference type="OrthoDB" id="10252281at2759"/>
<dbReference type="Pfam" id="PF13537">
    <property type="entry name" value="GATase_7"/>
    <property type="match status" value="1"/>
</dbReference>
<dbReference type="SUPFAM" id="SSF56235">
    <property type="entry name" value="N-terminal nucleophile aminohydrolases (Ntn hydrolases)"/>
    <property type="match status" value="1"/>
</dbReference>
<dbReference type="InterPro" id="IPR029055">
    <property type="entry name" value="Ntn_hydrolases_N"/>
</dbReference>
<dbReference type="PANTHER" id="PTHR45937">
    <property type="entry name" value="ASPARAGINE SYNTHETASE DOMAIN-CONTAINING PROTEIN 1"/>
    <property type="match status" value="1"/>
</dbReference>
<sequence>MCGIALIVSGVRIDLLHLLPDFKSSLPEVEQVDQPVFSFDDIKAALLRRGPDNFGSKKVLLLLKSSDSSKKEEIISLFNADGTTNRENSCLHSSRIKNDCIPSTSGVTSVQSNDCILGKSVAELLFFGATLQLRGTNQVYQPLVDGYGNLLVYNGEIFGGIHVGSNNNDTAILMDALGRCFSCNCQGDKKACYCTKGGQNSVPELLSKIKGPWALIYWQDSSKTMWFGRDAFGRRSLLVHWPTADDSRFLLSSVSPPLSYKKNLDLELEGNMSDLSFWEELPCGIYSICLDASKANDCLVGEVRKHEWSNPELKELIEWERTFVEPKSEHLNFPHLPVVGDQHAMHSNYVDGMPSKLSFDHDVKHVKTDIPTVPVNNTILSDSCLSYKGVNQCSDSLPAQRVLLALKESVKRRITLERMFQTTANEVRPEKFVPVAVLFSGGLDSMILAALLDECLDRTYEIDLLNVSFDGESAPDRISARAGVKELQRIAPSRRWNLVEIDADLSDLTSETLHVMSLINPAKTYMDLNIGIALWLAAGGHGWVDRGVSNNHNEGHGRSMYKSEAKILLVGSGADEQCAGYGRHKTKYRLGGWLGLHEEMKLDMHRIWKRNLGRDDRCISDNGKEARFPFLDEDVIRTLLDIPLCEVADLDQPIGRGDKKILREVAWLLGLKEAASLPKRAIQFGSRIARESNRKNFGSNRAANQASAGSLVIHMETKFT</sequence>
<dbReference type="InterPro" id="IPR051857">
    <property type="entry name" value="Asn_synthetase_domain"/>
</dbReference>
<dbReference type="InterPro" id="IPR014729">
    <property type="entry name" value="Rossmann-like_a/b/a_fold"/>
</dbReference>
<accession>A0A1U8A8Z5</accession>
<evidence type="ECO:0000256" key="3">
    <source>
        <dbReference type="ARBA" id="ARBA00022962"/>
    </source>
</evidence>
<evidence type="ECO:0000256" key="1">
    <source>
        <dbReference type="ARBA" id="ARBA00022605"/>
    </source>
</evidence>
<evidence type="ECO:0000313" key="8">
    <source>
        <dbReference type="RefSeq" id="XP_010258028.1"/>
    </source>
</evidence>
<dbReference type="PANTHER" id="PTHR45937:SF1">
    <property type="entry name" value="ASPARAGINE SYNTHETASE DOMAIN-CONTAINING PROTEIN 1"/>
    <property type="match status" value="1"/>
</dbReference>
<evidence type="ECO:0000313" key="6">
    <source>
        <dbReference type="Proteomes" id="UP000189703"/>
    </source>
</evidence>
<dbReference type="InterPro" id="IPR001962">
    <property type="entry name" value="Asn_synthase"/>
</dbReference>
<dbReference type="InterPro" id="IPR017932">
    <property type="entry name" value="GATase_2_dom"/>
</dbReference>
<dbReference type="AlphaFoldDB" id="A0A1U8A8Z5"/>
<evidence type="ECO:0000259" key="4">
    <source>
        <dbReference type="Pfam" id="PF00733"/>
    </source>
</evidence>
<dbReference type="Proteomes" id="UP000189703">
    <property type="component" value="Unplaced"/>
</dbReference>
<proteinExistence type="predicted"/>
<dbReference type="STRING" id="4432.A0A1U8A8Z5"/>
<evidence type="ECO:0000313" key="7">
    <source>
        <dbReference type="RefSeq" id="XP_010258027.1"/>
    </source>
</evidence>
<feature type="domain" description="Glutamine amidotransferase type-2" evidence="5">
    <location>
        <begin position="137"/>
        <end position="254"/>
    </location>
</feature>
<dbReference type="OMA" id="SVYESCP"/>
<feature type="domain" description="Asparagine synthetase" evidence="4">
    <location>
        <begin position="430"/>
        <end position="487"/>
    </location>
</feature>
<evidence type="ECO:0000259" key="5">
    <source>
        <dbReference type="Pfam" id="PF13537"/>
    </source>
</evidence>
<evidence type="ECO:0000256" key="2">
    <source>
        <dbReference type="ARBA" id="ARBA00022888"/>
    </source>
</evidence>
<keyword evidence="3" id="KW-0315">Glutamine amidotransferase</keyword>
<dbReference type="Pfam" id="PF00733">
    <property type="entry name" value="Asn_synthase"/>
    <property type="match status" value="2"/>
</dbReference>
<feature type="domain" description="Asparagine synthetase" evidence="4">
    <location>
        <begin position="591"/>
        <end position="666"/>
    </location>
</feature>
<dbReference type="CDD" id="cd01991">
    <property type="entry name" value="Asn_synthase_B_C"/>
    <property type="match status" value="1"/>
</dbReference>
<dbReference type="GeneID" id="104597928"/>
<dbReference type="SUPFAM" id="SSF52402">
    <property type="entry name" value="Adenine nucleotide alpha hydrolases-like"/>
    <property type="match status" value="1"/>
</dbReference>
<dbReference type="Gene3D" id="3.60.20.10">
    <property type="entry name" value="Glutamine Phosphoribosylpyrophosphate, subunit 1, domain 1"/>
    <property type="match status" value="1"/>
</dbReference>
<keyword evidence="2" id="KW-0061">Asparagine biosynthesis</keyword>
<dbReference type="KEGG" id="nnu:104597928"/>
<dbReference type="GO" id="GO:0004066">
    <property type="term" value="F:asparagine synthase (glutamine-hydrolyzing) activity"/>
    <property type="evidence" value="ECO:0007669"/>
    <property type="project" value="InterPro"/>
</dbReference>
<dbReference type="RefSeq" id="XP_010258027.1">
    <property type="nucleotide sequence ID" value="XM_010259725.2"/>
</dbReference>
<keyword evidence="1" id="KW-0028">Amino-acid biosynthesis</keyword>
<name>A0A1U8A8Z5_NELNU</name>